<dbReference type="OrthoDB" id="425894at2759"/>
<dbReference type="GO" id="GO:0003950">
    <property type="term" value="F:NAD+ poly-ADP-ribosyltransferase activity"/>
    <property type="evidence" value="ECO:0007669"/>
    <property type="project" value="InterPro"/>
</dbReference>
<name>A0A9W8C8R9_TRIRA</name>
<evidence type="ECO:0000313" key="4">
    <source>
        <dbReference type="EMBL" id="KAI7810658.1"/>
    </source>
</evidence>
<proteinExistence type="inferred from homology"/>
<protein>
    <submittedName>
        <fullName evidence="4">Grass carp reovirus GCRV-induced gene 2i</fullName>
    </submittedName>
</protein>
<dbReference type="Pfam" id="PF00644">
    <property type="entry name" value="PARP"/>
    <property type="match status" value="1"/>
</dbReference>
<dbReference type="SUPFAM" id="SSF56399">
    <property type="entry name" value="ADP-ribosylation"/>
    <property type="match status" value="1"/>
</dbReference>
<feature type="region of interest" description="Disordered" evidence="2">
    <location>
        <begin position="192"/>
        <end position="212"/>
    </location>
</feature>
<sequence>MSDVDHLGADAAPCLLSDPSEGKEYTMYHGTSKEAAEKIQRDGFHQSADGMLGRGVYLSRDLEKASRYPLDLPEDQRVVLKVKVNVGKVKKIDSQNHPMRKTWHDHEYDTAWCPPNCGMVPSGLEEDCVWDPEHITVIDVIPSRLQNRLEPERLPNVLWHREAQIPQNLYFGAVVTRSHQTTRDPVSFIRQRTSRGMALSGGANAKKGNKRR</sequence>
<dbReference type="GO" id="GO:0005737">
    <property type="term" value="C:cytoplasm"/>
    <property type="evidence" value="ECO:0007669"/>
    <property type="project" value="TreeGrafter"/>
</dbReference>
<dbReference type="Proteomes" id="UP001059041">
    <property type="component" value="Linkage Group LG4"/>
</dbReference>
<reference evidence="4" key="1">
    <citation type="submission" date="2021-02" db="EMBL/GenBank/DDBJ databases">
        <title>Comparative genomics reveals that relaxation of natural selection precedes convergent phenotypic evolution of cavefish.</title>
        <authorList>
            <person name="Peng Z."/>
        </authorList>
    </citation>
    <scope>NUCLEOTIDE SEQUENCE</scope>
    <source>
        <tissue evidence="4">Muscle</tissue>
    </source>
</reference>
<keyword evidence="5" id="KW-1185">Reference proteome</keyword>
<comment type="caution">
    <text evidence="4">The sequence shown here is derived from an EMBL/GenBank/DDBJ whole genome shotgun (WGS) entry which is preliminary data.</text>
</comment>
<dbReference type="PANTHER" id="PTHR36542:SF2">
    <property type="entry name" value="GIG2-LIKE PROTEIN DRED-RELATED"/>
    <property type="match status" value="1"/>
</dbReference>
<evidence type="ECO:0000256" key="1">
    <source>
        <dbReference type="ARBA" id="ARBA00024347"/>
    </source>
</evidence>
<organism evidence="4 5">
    <name type="scientific">Triplophysa rosa</name>
    <name type="common">Cave loach</name>
    <dbReference type="NCBI Taxonomy" id="992332"/>
    <lineage>
        <taxon>Eukaryota</taxon>
        <taxon>Metazoa</taxon>
        <taxon>Chordata</taxon>
        <taxon>Craniata</taxon>
        <taxon>Vertebrata</taxon>
        <taxon>Euteleostomi</taxon>
        <taxon>Actinopterygii</taxon>
        <taxon>Neopterygii</taxon>
        <taxon>Teleostei</taxon>
        <taxon>Ostariophysi</taxon>
        <taxon>Cypriniformes</taxon>
        <taxon>Nemacheilidae</taxon>
        <taxon>Triplophysa</taxon>
    </lineage>
</organism>
<feature type="domain" description="PARP catalytic" evidence="3">
    <location>
        <begin position="21"/>
        <end position="105"/>
    </location>
</feature>
<dbReference type="FunFam" id="3.90.175.10:FF:000001">
    <property type="entry name" value="Grass carp reovirus (GCRV)-induced gene 2e"/>
    <property type="match status" value="1"/>
</dbReference>
<dbReference type="PANTHER" id="PTHR36542">
    <property type="entry name" value="GIG2-LIKE PROTEIN DRED-RELATED"/>
    <property type="match status" value="1"/>
</dbReference>
<dbReference type="AlphaFoldDB" id="A0A9W8C8R9"/>
<comment type="similarity">
    <text evidence="1">Belongs to the ARTD/PARP family.</text>
</comment>
<evidence type="ECO:0000259" key="3">
    <source>
        <dbReference type="Pfam" id="PF00644"/>
    </source>
</evidence>
<evidence type="ECO:0000256" key="2">
    <source>
        <dbReference type="SAM" id="MobiDB-lite"/>
    </source>
</evidence>
<evidence type="ECO:0000313" key="5">
    <source>
        <dbReference type="Proteomes" id="UP001059041"/>
    </source>
</evidence>
<accession>A0A9W8C8R9</accession>
<gene>
    <name evidence="4" type="ORF">IRJ41_004905</name>
</gene>
<dbReference type="InterPro" id="IPR012317">
    <property type="entry name" value="Poly(ADP-ribose)pol_cat_dom"/>
</dbReference>
<dbReference type="Gene3D" id="3.90.175.10">
    <property type="entry name" value="Diphtheria Toxin, domain 1"/>
    <property type="match status" value="1"/>
</dbReference>
<dbReference type="EMBL" id="JAFHDT010000004">
    <property type="protein sequence ID" value="KAI7810658.1"/>
    <property type="molecule type" value="Genomic_DNA"/>
</dbReference>